<dbReference type="SMART" id="SM00065">
    <property type="entry name" value="GAF"/>
    <property type="match status" value="1"/>
</dbReference>
<dbReference type="SUPFAM" id="SSF55073">
    <property type="entry name" value="Nucleotide cyclase"/>
    <property type="match status" value="1"/>
</dbReference>
<dbReference type="InterPro" id="IPR000700">
    <property type="entry name" value="PAS-assoc_C"/>
</dbReference>
<dbReference type="NCBIfam" id="TIGR00254">
    <property type="entry name" value="GGDEF"/>
    <property type="match status" value="1"/>
</dbReference>
<dbReference type="Gene3D" id="3.30.450.20">
    <property type="entry name" value="PAS domain"/>
    <property type="match status" value="1"/>
</dbReference>
<sequence length="1823" mass="197740">MTAPRLHIHSLLDATTAGAQEDMGPPPAFAIPGGSFGAYTVLELVYQGRRSVVVRCLHAGVPMVVKFLRRARLGPGDVARFRREYELSRRVRHANIVSAETLDSHGGVLFLAMPDDGAASVRALLRNGPLPLADALRTSIAVVDALEAIHAQGILHKDIAPGNIIAQLAGGTVKLIDFGIAADMSVERPQATSLRELEGTLAYMAPEQTGRMNHDLDYRADFYALGATLFEMLTGRPPFGNPSDPVEAVHAHLAIAPPPLLPLRPDAPPVLAALLARLLAKEPEARYQNHHVLRRDLQQILQQLQQPEALAGLALAQGDLSERFQVSGRLYGRADDIRRMVEVFESAARGTARTITIAGVSGIGKTALVHEVQRSLLGHRGQMVSGKFNQFGQHTPCAAFLQALEQRARQVLALPPAEQAVWREALLQRLGPNAAIAQAALPELGMLLGDALPPVAALGPTESENRFLRSMQLCFAALASANTPLVVFIDDLQWADRVSRRLLRELALDDGLQHLLLIGAYRAGEVPPEHPLAQDLAALADTGGRCLALSVGALQPDAVAQLLADSLQQPLAEVQTLAQLCVEKTGGNPFFLGRFLEDLHRRQLIWLDRSQPRWCWSEERIHSERIADNVVALMLEQLRRLPADTGTVLTTAACLGSRFALSALGVACERPDAAVLQALGPALEAGLLVPQDARYKWIAMLDAVESQGLRVEFAFVHDRVQEAAYLLATPAQRPALHLRIGRLLRDGSARGNPDFAVVNHLNQGQALMLDAEERVQLAGFNARASRLASDAASFDLAAGYATQAIALYGEAHWQVQPEAALDLHVHAARMAALKGDSAAMDGFIEAALPHVAEPAARARLLDVRIESFYASGQLDETLELGLAVLRLLGTAPPAAATPAEAMQLVAATRDEIVALGFSALAAQPAMTDPLCLQQVNVIAKMTAAAYIARPALLPLLTVLQVRLMVTRGHAPAALSAYSVMGLMVAEFLRDYRFGYQLGRMSMDLLERHSWRHVHAHAGFSFNAFLRHWIEGISSGLPALMQVHHDGLETGSLRHAGLGLYVHDYHAFLASTPLAELEASLEHHAATLRRIRQPVAHDYLGALRETVRALRQPRFADAPLEHAQFSAQQLAQTYTARADQTGAMFLHAWRCMLHTLAGQPEAAVVAGDAAQQLFPAGRGMVMVPFCVFFTAMAALACSRQDGTASERCNAALERLNLWAQTCADVRPLRHLLRARMLLAGLLLQDNGPADVLAELDHAQVAAQHTGNLLLLGLVHWQRSQALAYSAPGSAAAAAERAEARTIFLRWGGRALVDSMDKIDRAAEQPASPSTPLPPLASDTLLAVPDSSLDLASLMKNVQAVTGEIALDMLLARLLHVLRESAGASRAAIVLRDHGLWVLQADSGGANGPRVLECLPLEEAGSRLPLEILRTVLSTAAPVLVHDAALDPAWRRLPYFGERAGRSVLCMPLVRQGRVVGALYLENLAVSGAFSPERILFLELLSGNVVNAIDNARLVAELRSLADTLEQRVADRTRELRESEARTLAILQNAPLPMTVTRIADNVFVYANERAAELAGMSAAALLGRDPRSMYRTPEDRDRMMEQYRREGVLRDYEMCLVVGDGRTIWALISMVPIIYDGQPCALATVIDITERKSIETALRQLASTDSLTGMASRSHFMERAETELARARRHGRPLAMVMLDVDHFKQINDRFGHAMGDEVLRMLTRTCRLLVRQQDVMGRLGGEEFSVLMPETDGAEALALAERLRTALETMPMASVRGEAVSVTASFGISSLRPDDSLDSLLARADAGLYLSKHAGRNRVSCAD</sequence>
<dbReference type="InterPro" id="IPR035965">
    <property type="entry name" value="PAS-like_dom_sf"/>
</dbReference>
<dbReference type="CDD" id="cd01949">
    <property type="entry name" value="GGDEF"/>
    <property type="match status" value="1"/>
</dbReference>
<dbReference type="InterPro" id="IPR000719">
    <property type="entry name" value="Prot_kinase_dom"/>
</dbReference>
<dbReference type="SUPFAM" id="SSF55781">
    <property type="entry name" value="GAF domain-like"/>
    <property type="match status" value="1"/>
</dbReference>
<dbReference type="InterPro" id="IPR003018">
    <property type="entry name" value="GAF"/>
</dbReference>
<comment type="subcellular location">
    <subcellularLocation>
        <location evidence="1">Membrane</location>
        <topology evidence="1">Single-pass membrane protein</topology>
    </subcellularLocation>
</comment>
<dbReference type="InterPro" id="IPR027417">
    <property type="entry name" value="P-loop_NTPase"/>
</dbReference>
<dbReference type="EMBL" id="JAVDXT010000002">
    <property type="protein sequence ID" value="MDR7377682.1"/>
    <property type="molecule type" value="Genomic_DNA"/>
</dbReference>
<dbReference type="CDD" id="cd00130">
    <property type="entry name" value="PAS"/>
    <property type="match status" value="1"/>
</dbReference>
<evidence type="ECO:0000259" key="4">
    <source>
        <dbReference type="PROSITE" id="PS50112"/>
    </source>
</evidence>
<dbReference type="InterPro" id="IPR029787">
    <property type="entry name" value="Nucleotide_cyclase"/>
</dbReference>
<dbReference type="PROSITE" id="PS50112">
    <property type="entry name" value="PAS"/>
    <property type="match status" value="1"/>
</dbReference>
<dbReference type="NCBIfam" id="TIGR00229">
    <property type="entry name" value="sensory_box"/>
    <property type="match status" value="1"/>
</dbReference>
<protein>
    <submittedName>
        <fullName evidence="7">Diguanylate cyclase (GGDEF)-like protein/PAS domain S-box-containing protein</fullName>
    </submittedName>
</protein>
<keyword evidence="2" id="KW-0175">Coiled coil</keyword>
<evidence type="ECO:0000259" key="3">
    <source>
        <dbReference type="PROSITE" id="PS50011"/>
    </source>
</evidence>
<evidence type="ECO:0000259" key="5">
    <source>
        <dbReference type="PROSITE" id="PS50113"/>
    </source>
</evidence>
<dbReference type="SUPFAM" id="SSF56112">
    <property type="entry name" value="Protein kinase-like (PK-like)"/>
    <property type="match status" value="1"/>
</dbReference>
<dbReference type="Gene3D" id="3.30.70.270">
    <property type="match status" value="1"/>
</dbReference>
<dbReference type="Gene3D" id="1.10.510.10">
    <property type="entry name" value="Transferase(Phosphotransferase) domain 1"/>
    <property type="match status" value="1"/>
</dbReference>
<dbReference type="PANTHER" id="PTHR43642">
    <property type="entry name" value="HYBRID SIGNAL TRANSDUCTION HISTIDINE KINASE G"/>
    <property type="match status" value="1"/>
</dbReference>
<evidence type="ECO:0000313" key="8">
    <source>
        <dbReference type="Proteomes" id="UP001180487"/>
    </source>
</evidence>
<dbReference type="InterPro" id="IPR011009">
    <property type="entry name" value="Kinase-like_dom_sf"/>
</dbReference>
<feature type="domain" description="Protein kinase" evidence="3">
    <location>
        <begin position="39"/>
        <end position="301"/>
    </location>
</feature>
<feature type="domain" description="PAC" evidence="5">
    <location>
        <begin position="1609"/>
        <end position="1659"/>
    </location>
</feature>
<proteinExistence type="predicted"/>
<dbReference type="PROSITE" id="PS50113">
    <property type="entry name" value="PAC"/>
    <property type="match status" value="1"/>
</dbReference>
<dbReference type="SMART" id="SM00267">
    <property type="entry name" value="GGDEF"/>
    <property type="match status" value="1"/>
</dbReference>
<dbReference type="SUPFAM" id="SSF52540">
    <property type="entry name" value="P-loop containing nucleoside triphosphate hydrolases"/>
    <property type="match status" value="1"/>
</dbReference>
<dbReference type="Gene3D" id="3.30.200.20">
    <property type="entry name" value="Phosphorylase Kinase, domain 1"/>
    <property type="match status" value="1"/>
</dbReference>
<dbReference type="InterPro" id="IPR000160">
    <property type="entry name" value="GGDEF_dom"/>
</dbReference>
<evidence type="ECO:0000256" key="1">
    <source>
        <dbReference type="ARBA" id="ARBA00004167"/>
    </source>
</evidence>
<evidence type="ECO:0000256" key="2">
    <source>
        <dbReference type="SAM" id="Coils"/>
    </source>
</evidence>
<dbReference type="PROSITE" id="PS50011">
    <property type="entry name" value="PROTEIN_KINASE_DOM"/>
    <property type="match status" value="1"/>
</dbReference>
<dbReference type="InterPro" id="IPR053159">
    <property type="entry name" value="Hybrid_Histidine_Kinase"/>
</dbReference>
<organism evidence="7 8">
    <name type="scientific">Rhodoferax ferrireducens</name>
    <dbReference type="NCBI Taxonomy" id="192843"/>
    <lineage>
        <taxon>Bacteria</taxon>
        <taxon>Pseudomonadati</taxon>
        <taxon>Pseudomonadota</taxon>
        <taxon>Betaproteobacteria</taxon>
        <taxon>Burkholderiales</taxon>
        <taxon>Comamonadaceae</taxon>
        <taxon>Rhodoferax</taxon>
    </lineage>
</organism>
<dbReference type="Pfam" id="PF00990">
    <property type="entry name" value="GGDEF"/>
    <property type="match status" value="1"/>
</dbReference>
<evidence type="ECO:0000259" key="6">
    <source>
        <dbReference type="PROSITE" id="PS50887"/>
    </source>
</evidence>
<dbReference type="RefSeq" id="WP_310373280.1">
    <property type="nucleotide sequence ID" value="NZ_JAVDXT010000002.1"/>
</dbReference>
<dbReference type="Pfam" id="PF00069">
    <property type="entry name" value="Pkinase"/>
    <property type="match status" value="1"/>
</dbReference>
<dbReference type="PROSITE" id="PS50887">
    <property type="entry name" value="GGDEF"/>
    <property type="match status" value="1"/>
</dbReference>
<feature type="domain" description="GGDEF" evidence="6">
    <location>
        <begin position="1691"/>
        <end position="1823"/>
    </location>
</feature>
<dbReference type="CDD" id="cd14014">
    <property type="entry name" value="STKc_PknB_like"/>
    <property type="match status" value="1"/>
</dbReference>
<dbReference type="PANTHER" id="PTHR43642:SF1">
    <property type="entry name" value="HYBRID SIGNAL TRANSDUCTION HISTIDINE KINASE G"/>
    <property type="match status" value="1"/>
</dbReference>
<dbReference type="InterPro" id="IPR043128">
    <property type="entry name" value="Rev_trsase/Diguanyl_cyclase"/>
</dbReference>
<dbReference type="InterPro" id="IPR041664">
    <property type="entry name" value="AAA_16"/>
</dbReference>
<feature type="domain" description="PAS" evidence="4">
    <location>
        <begin position="1537"/>
        <end position="1604"/>
    </location>
</feature>
<comment type="caution">
    <text evidence="7">The sequence shown here is derived from an EMBL/GenBank/DDBJ whole genome shotgun (WGS) entry which is preliminary data.</text>
</comment>
<gene>
    <name evidence="7" type="ORF">J2X19_002361</name>
</gene>
<dbReference type="Gene3D" id="3.40.50.300">
    <property type="entry name" value="P-loop containing nucleotide triphosphate hydrolases"/>
    <property type="match status" value="1"/>
</dbReference>
<keyword evidence="8" id="KW-1185">Reference proteome</keyword>
<dbReference type="Proteomes" id="UP001180487">
    <property type="component" value="Unassembled WGS sequence"/>
</dbReference>
<dbReference type="SMART" id="SM00091">
    <property type="entry name" value="PAS"/>
    <property type="match status" value="1"/>
</dbReference>
<feature type="coiled-coil region" evidence="2">
    <location>
        <begin position="1513"/>
        <end position="1540"/>
    </location>
</feature>
<dbReference type="InterPro" id="IPR013767">
    <property type="entry name" value="PAS_fold"/>
</dbReference>
<dbReference type="InterPro" id="IPR029016">
    <property type="entry name" value="GAF-like_dom_sf"/>
</dbReference>
<reference evidence="7 8" key="1">
    <citation type="submission" date="2023-07" db="EMBL/GenBank/DDBJ databases">
        <title>Sorghum-associated microbial communities from plants grown in Nebraska, USA.</title>
        <authorList>
            <person name="Schachtman D."/>
        </authorList>
    </citation>
    <scope>NUCLEOTIDE SEQUENCE [LARGE SCALE GENOMIC DNA]</scope>
    <source>
        <strain evidence="7 8">BE313</strain>
    </source>
</reference>
<dbReference type="Pfam" id="PF01590">
    <property type="entry name" value="GAF"/>
    <property type="match status" value="1"/>
</dbReference>
<dbReference type="InterPro" id="IPR000014">
    <property type="entry name" value="PAS"/>
</dbReference>
<dbReference type="Pfam" id="PF00989">
    <property type="entry name" value="PAS"/>
    <property type="match status" value="1"/>
</dbReference>
<dbReference type="Pfam" id="PF13191">
    <property type="entry name" value="AAA_16"/>
    <property type="match status" value="1"/>
</dbReference>
<evidence type="ECO:0000313" key="7">
    <source>
        <dbReference type="EMBL" id="MDR7377682.1"/>
    </source>
</evidence>
<dbReference type="Gene3D" id="3.30.450.40">
    <property type="match status" value="1"/>
</dbReference>
<dbReference type="SUPFAM" id="SSF55785">
    <property type="entry name" value="PYP-like sensor domain (PAS domain)"/>
    <property type="match status" value="1"/>
</dbReference>
<name>A0ABU2C8M2_9BURK</name>
<accession>A0ABU2C8M2</accession>